<dbReference type="InParanoid" id="J3K0A0"/>
<dbReference type="STRING" id="246410.J3K0A0"/>
<evidence type="ECO:0000313" key="1">
    <source>
        <dbReference type="EMBL" id="EAS27252.3"/>
    </source>
</evidence>
<dbReference type="GeneID" id="24164186"/>
<organism evidence="1 2">
    <name type="scientific">Coccidioides immitis (strain RS)</name>
    <name type="common">Valley fever fungus</name>
    <dbReference type="NCBI Taxonomy" id="246410"/>
    <lineage>
        <taxon>Eukaryota</taxon>
        <taxon>Fungi</taxon>
        <taxon>Dikarya</taxon>
        <taxon>Ascomycota</taxon>
        <taxon>Pezizomycotina</taxon>
        <taxon>Eurotiomycetes</taxon>
        <taxon>Eurotiomycetidae</taxon>
        <taxon>Onygenales</taxon>
        <taxon>Onygenaceae</taxon>
        <taxon>Coccidioides</taxon>
    </lineage>
</organism>
<protein>
    <recommendedName>
        <fullName evidence="3">SNF2 N-terminal domain-containing protein</fullName>
    </recommendedName>
</protein>
<dbReference type="VEuPathDB" id="FungiDB:CIMG_12559"/>
<dbReference type="RefSeq" id="XP_001249292.1">
    <property type="nucleotide sequence ID" value="XM_001249291.1"/>
</dbReference>
<dbReference type="Proteomes" id="UP000001261">
    <property type="component" value="Unassembled WGS sequence"/>
</dbReference>
<evidence type="ECO:0008006" key="3">
    <source>
        <dbReference type="Google" id="ProtNLM"/>
    </source>
</evidence>
<proteinExistence type="predicted"/>
<accession>J3K0A0</accession>
<evidence type="ECO:0000313" key="2">
    <source>
        <dbReference type="Proteomes" id="UP000001261"/>
    </source>
</evidence>
<gene>
    <name evidence="1" type="ORF">CIMG_12559</name>
</gene>
<dbReference type="KEGG" id="cim:CIMG_12559"/>
<sequence>MIQDECHQKKGFDSKIIRQFQEINAVTEKQDYAPVTWLLSGTLYDKESTDMLFWMMILASNKWARVQLLISKKQLSRTEQIKFWSAAHQFDQILEYLIIHYTTETSWFDKPIIKLPCNHHHDVLCSLEPKVRNKLQQCEQHEIQKLKDSYMRSLQKWKKHSQESKSELSSQIFFKKLCIN</sequence>
<reference evidence="2" key="1">
    <citation type="journal article" date="2009" name="Genome Res.">
        <title>Comparative genomic analyses of the human fungal pathogens Coccidioides and their relatives.</title>
        <authorList>
            <person name="Sharpton T.J."/>
            <person name="Stajich J.E."/>
            <person name="Rounsley S.D."/>
            <person name="Gardner M.J."/>
            <person name="Wortman J.R."/>
            <person name="Jordar V.S."/>
            <person name="Maiti R."/>
            <person name="Kodira C.D."/>
            <person name="Neafsey D.E."/>
            <person name="Zeng Q."/>
            <person name="Hung C.-Y."/>
            <person name="McMahan C."/>
            <person name="Muszewska A."/>
            <person name="Grynberg M."/>
            <person name="Mandel M.A."/>
            <person name="Kellner E.M."/>
            <person name="Barker B.M."/>
            <person name="Galgiani J.N."/>
            <person name="Orbach M.J."/>
            <person name="Kirkland T.N."/>
            <person name="Cole G.T."/>
            <person name="Henn M.R."/>
            <person name="Birren B.W."/>
            <person name="Taylor J.W."/>
        </authorList>
    </citation>
    <scope>NUCLEOTIDE SEQUENCE [LARGE SCALE GENOMIC DNA]</scope>
    <source>
        <strain evidence="2">RS</strain>
    </source>
</reference>
<dbReference type="AlphaFoldDB" id="J3K0A0"/>
<reference evidence="2" key="2">
    <citation type="journal article" date="2010" name="Genome Res.">
        <title>Population genomic sequencing of Coccidioides fungi reveals recent hybridization and transposon control.</title>
        <authorList>
            <person name="Neafsey D.E."/>
            <person name="Barker B.M."/>
            <person name="Sharpton T.J."/>
            <person name="Stajich J.E."/>
            <person name="Park D.J."/>
            <person name="Whiston E."/>
            <person name="Hung C.-Y."/>
            <person name="McMahan C."/>
            <person name="White J."/>
            <person name="Sykes S."/>
            <person name="Heiman D."/>
            <person name="Young S."/>
            <person name="Zeng Q."/>
            <person name="Abouelleil A."/>
            <person name="Aftuck L."/>
            <person name="Bessette D."/>
            <person name="Brown A."/>
            <person name="FitzGerald M."/>
            <person name="Lui A."/>
            <person name="Macdonald J.P."/>
            <person name="Priest M."/>
            <person name="Orbach M.J."/>
            <person name="Galgiani J.N."/>
            <person name="Kirkland T.N."/>
            <person name="Cole G.T."/>
            <person name="Birren B.W."/>
            <person name="Henn M.R."/>
            <person name="Taylor J.W."/>
            <person name="Rounsley S.D."/>
        </authorList>
    </citation>
    <scope>GENOME REANNOTATION</scope>
    <source>
        <strain evidence="2">RS</strain>
    </source>
</reference>
<dbReference type="EMBL" id="GG704911">
    <property type="protein sequence ID" value="EAS27252.3"/>
    <property type="molecule type" value="Genomic_DNA"/>
</dbReference>
<keyword evidence="2" id="KW-1185">Reference proteome</keyword>
<name>J3K0A0_COCIM</name>